<evidence type="ECO:0000256" key="1">
    <source>
        <dbReference type="ARBA" id="ARBA00004123"/>
    </source>
</evidence>
<dbReference type="PANTHER" id="PTHR13763">
    <property type="entry name" value="BREAST CANCER TYPE 1 SUSCEPTIBILITY PROTEIN BRCA1"/>
    <property type="match status" value="1"/>
</dbReference>
<dbReference type="InterPro" id="IPR013083">
    <property type="entry name" value="Znf_RING/FYVE/PHD"/>
</dbReference>
<keyword evidence="5 9" id="KW-0863">Zinc-finger</keyword>
<accession>A0A7N0VHG4</accession>
<evidence type="ECO:0000256" key="4">
    <source>
        <dbReference type="ARBA" id="ARBA00022763"/>
    </source>
</evidence>
<keyword evidence="4" id="KW-0227">DNA damage</keyword>
<reference evidence="11" key="1">
    <citation type="submission" date="2021-01" db="UniProtKB">
        <authorList>
            <consortium name="EnsemblPlants"/>
        </authorList>
    </citation>
    <scope>IDENTIFICATION</scope>
</reference>
<keyword evidence="2" id="KW-0479">Metal-binding</keyword>
<dbReference type="GO" id="GO:0000724">
    <property type="term" value="P:double-strand break repair via homologous recombination"/>
    <property type="evidence" value="ECO:0007669"/>
    <property type="project" value="TreeGrafter"/>
</dbReference>
<name>A0A7N0VHG4_KALFE</name>
<dbReference type="PROSITE" id="PS50089">
    <property type="entry name" value="ZF_RING_2"/>
    <property type="match status" value="1"/>
</dbReference>
<keyword evidence="3" id="KW-0677">Repeat</keyword>
<evidence type="ECO:0000256" key="2">
    <source>
        <dbReference type="ARBA" id="ARBA00022723"/>
    </source>
</evidence>
<dbReference type="PANTHER" id="PTHR13763:SF0">
    <property type="entry name" value="BREAST CANCER TYPE 1 SUSCEPTIBILITY PROTEIN"/>
    <property type="match status" value="1"/>
</dbReference>
<evidence type="ECO:0000256" key="8">
    <source>
        <dbReference type="ARBA" id="ARBA00023242"/>
    </source>
</evidence>
<sequence length="243" mass="27274">MSDVSHLEKMGRELMCPICLSLLKCAASITCNHVFCNSCIVNSMKKESNWPICKLPIHRRVLNTDKLAEASNHPKIDSQRSGGSHVQSYFPSKKRVQVAHYPLPETPVHSAKVGNRVSKCMLKESKNKVISLNSTQTERERSGPGLSPFFWLRDDEDAEDLSQLSDGTPEADVTPPAALSLSAYRTQMMNPLGKMVLKVKCSESLLLLIFLIMRCLSRPKHLALLKFVHCLRSHRYCPACKIK</sequence>
<dbReference type="InterPro" id="IPR031099">
    <property type="entry name" value="BRCA1-associated"/>
</dbReference>
<keyword evidence="12" id="KW-1185">Reference proteome</keyword>
<dbReference type="SUPFAM" id="SSF57850">
    <property type="entry name" value="RING/U-box"/>
    <property type="match status" value="1"/>
</dbReference>
<dbReference type="GO" id="GO:0045944">
    <property type="term" value="P:positive regulation of transcription by RNA polymerase II"/>
    <property type="evidence" value="ECO:0007669"/>
    <property type="project" value="TreeGrafter"/>
</dbReference>
<dbReference type="InterPro" id="IPR001841">
    <property type="entry name" value="Znf_RING"/>
</dbReference>
<dbReference type="PROSITE" id="PS00518">
    <property type="entry name" value="ZF_RING_1"/>
    <property type="match status" value="1"/>
</dbReference>
<dbReference type="GO" id="GO:0005634">
    <property type="term" value="C:nucleus"/>
    <property type="evidence" value="ECO:0007669"/>
    <property type="project" value="UniProtKB-SubCell"/>
</dbReference>
<dbReference type="AlphaFoldDB" id="A0A7N0VHG4"/>
<protein>
    <recommendedName>
        <fullName evidence="10">RING-type domain-containing protein</fullName>
    </recommendedName>
</protein>
<evidence type="ECO:0000313" key="12">
    <source>
        <dbReference type="Proteomes" id="UP000594263"/>
    </source>
</evidence>
<keyword evidence="7" id="KW-0234">DNA repair</keyword>
<dbReference type="EnsemblPlants" id="Kaladp0777s0001.1.v1.1">
    <property type="protein sequence ID" value="Kaladp0777s0001.1.v1.1"/>
    <property type="gene ID" value="Kaladp0777s0001.v1.1"/>
</dbReference>
<dbReference type="Gramene" id="Kaladp0777s0001.1.v1.1">
    <property type="protein sequence ID" value="Kaladp0777s0001.1.v1.1"/>
    <property type="gene ID" value="Kaladp0777s0001.v1.1"/>
</dbReference>
<evidence type="ECO:0000256" key="5">
    <source>
        <dbReference type="ARBA" id="ARBA00022771"/>
    </source>
</evidence>
<evidence type="ECO:0000256" key="3">
    <source>
        <dbReference type="ARBA" id="ARBA00022737"/>
    </source>
</evidence>
<dbReference type="GO" id="GO:0004842">
    <property type="term" value="F:ubiquitin-protein transferase activity"/>
    <property type="evidence" value="ECO:0007669"/>
    <property type="project" value="TreeGrafter"/>
</dbReference>
<keyword evidence="8" id="KW-0539">Nucleus</keyword>
<dbReference type="Proteomes" id="UP000594263">
    <property type="component" value="Unplaced"/>
</dbReference>
<evidence type="ECO:0000313" key="11">
    <source>
        <dbReference type="EnsemblPlants" id="Kaladp0777s0001.1.v1.1"/>
    </source>
</evidence>
<evidence type="ECO:0000256" key="7">
    <source>
        <dbReference type="ARBA" id="ARBA00023204"/>
    </source>
</evidence>
<dbReference type="InterPro" id="IPR017907">
    <property type="entry name" value="Znf_RING_CS"/>
</dbReference>
<evidence type="ECO:0000259" key="10">
    <source>
        <dbReference type="PROSITE" id="PS50089"/>
    </source>
</evidence>
<dbReference type="Gene3D" id="3.30.40.10">
    <property type="entry name" value="Zinc/RING finger domain, C3HC4 (zinc finger)"/>
    <property type="match status" value="1"/>
</dbReference>
<evidence type="ECO:0000256" key="6">
    <source>
        <dbReference type="ARBA" id="ARBA00022833"/>
    </source>
</evidence>
<comment type="subcellular location">
    <subcellularLocation>
        <location evidence="1">Nucleus</location>
    </subcellularLocation>
</comment>
<dbReference type="GO" id="GO:0008270">
    <property type="term" value="F:zinc ion binding"/>
    <property type="evidence" value="ECO:0007669"/>
    <property type="project" value="UniProtKB-KW"/>
</dbReference>
<evidence type="ECO:0000256" key="9">
    <source>
        <dbReference type="PROSITE-ProRule" id="PRU00175"/>
    </source>
</evidence>
<keyword evidence="6" id="KW-0862">Zinc</keyword>
<dbReference type="Pfam" id="PF13923">
    <property type="entry name" value="zf-C3HC4_2"/>
    <property type="match status" value="1"/>
</dbReference>
<organism evidence="11 12">
    <name type="scientific">Kalanchoe fedtschenkoi</name>
    <name type="common">Lavender scallops</name>
    <name type="synonym">South American air plant</name>
    <dbReference type="NCBI Taxonomy" id="63787"/>
    <lineage>
        <taxon>Eukaryota</taxon>
        <taxon>Viridiplantae</taxon>
        <taxon>Streptophyta</taxon>
        <taxon>Embryophyta</taxon>
        <taxon>Tracheophyta</taxon>
        <taxon>Spermatophyta</taxon>
        <taxon>Magnoliopsida</taxon>
        <taxon>eudicotyledons</taxon>
        <taxon>Gunneridae</taxon>
        <taxon>Pentapetalae</taxon>
        <taxon>Saxifragales</taxon>
        <taxon>Crassulaceae</taxon>
        <taxon>Kalanchoe</taxon>
    </lineage>
</organism>
<proteinExistence type="predicted"/>
<feature type="domain" description="RING-type" evidence="10">
    <location>
        <begin position="16"/>
        <end position="54"/>
    </location>
</feature>